<dbReference type="NCBIfam" id="TIGR02786">
    <property type="entry name" value="addB_alphas"/>
    <property type="match status" value="1"/>
</dbReference>
<reference evidence="3" key="1">
    <citation type="journal article" date="2019" name="Int. J. Syst. Evol. Microbiol.">
        <title>The Global Catalogue of Microorganisms (GCM) 10K type strain sequencing project: providing services to taxonomists for standard genome sequencing and annotation.</title>
        <authorList>
            <consortium name="The Broad Institute Genomics Platform"/>
            <consortium name="The Broad Institute Genome Sequencing Center for Infectious Disease"/>
            <person name="Wu L."/>
            <person name="Ma J."/>
        </authorList>
    </citation>
    <scope>NUCLEOTIDE SEQUENCE [LARGE SCALE GENOMIC DNA]</scope>
    <source>
        <strain evidence="3">CECT 8531</strain>
    </source>
</reference>
<sequence>MPEPIRPSLYSCIFGQDLCDAAVEAILARTGEDPLKLSEAILLLPNNRAIQSMTEAFVRRLKPGLLLPRMAALGDLALQETLGPLFDPIDAAGHIPPVIEPMSRLLLLAQLVMKQRSASGSNITPTEALKLARYLVQVLDELEAAQVSFDRFDIIKPDGQDLASHWQNSYTQLLHLVPLYHAELARLGVIDAAARRNMLLENFARRLREDKPQQLIVAIGVSTDAPAIAAVLKQVALLPNSMVILPALDMDMADEEWDKIGPHEPASEEMRPKPAYETHPQYHLKSLLNAMDFSRDEVELLPDRGKISGQAIRHIFCLPDATAQWQALPVEQKKLPNMRLMICEDSAQEALSIAILIRKALEQPQRRIALITPDRELAMRTAAQLKRWNIAVDDSAGRPLIQSPPALFVMALADCYAHDFAPVPLLAALKHPLAHSGEGRTAWLKQVRALDMLLRGPNEGIGLAAIAEKISLEKAKRDGDRGILTPEQCSELQEWWPIVAADLKPLEQARDGNVPAILAAVQDVAGKLSDNAVWRENAGRQLAAFFEDLGRNNLSVIGKPVAEAIPSILTELMADQSVRLPYGGHPRIAIYGLLEARLQRADMLICAGLNEGSWPQLQNPDPWLAPRIRRDLGLAAPERNIGLSAHDLASALGAEEVVLSRAKRDRSGPTVASRFLLRIQSFLGPQLAREVEAAELAAMLDKPSEYSPNYRRPAPKPPAEQRHVSVSITQFDTLKSNPYSFYASKIMGLNALDAVDAEPSHAWRGTMIHRILELWHKDDHSEPAALIQRAEDMLSNTALNPALRAMWQPRISEALRWIAKETQRFKDEQGRTVLAAEAAAQISLAGVKLRGRADRIDKLSDGSLVIADYKTGTAPSGAKVAAGFALQLGLLGLMAERGGIEGVSGTASGFEYWSTSKNKSQFGQVTKPTSADGTKNTILTSEFVDFAERQALQLLDDYINGTAPFTAMLEPAYAYGDHNQLMRLQEWDGREAQMDGDT</sequence>
<dbReference type="InterPro" id="IPR014153">
    <property type="entry name" value="Ds_break_AddB"/>
</dbReference>
<dbReference type="SUPFAM" id="SSF52540">
    <property type="entry name" value="P-loop containing nucleoside triphosphate hydrolases"/>
    <property type="match status" value="1"/>
</dbReference>
<dbReference type="RefSeq" id="WP_381422313.1">
    <property type="nucleotide sequence ID" value="NZ_JBHSDH010000013.1"/>
</dbReference>
<organism evidence="2 3">
    <name type="scientific">Sphingorhabdus arenilitoris</name>
    <dbReference type="NCBI Taxonomy" id="1490041"/>
    <lineage>
        <taxon>Bacteria</taxon>
        <taxon>Pseudomonadati</taxon>
        <taxon>Pseudomonadota</taxon>
        <taxon>Alphaproteobacteria</taxon>
        <taxon>Sphingomonadales</taxon>
        <taxon>Sphingomonadaceae</taxon>
        <taxon>Sphingorhabdus</taxon>
    </lineage>
</organism>
<comment type="caution">
    <text evidence="2">The sequence shown here is derived from an EMBL/GenBank/DDBJ whole genome shotgun (WGS) entry which is preliminary data.</text>
</comment>
<dbReference type="Pfam" id="PF12705">
    <property type="entry name" value="PDDEXK_1"/>
    <property type="match status" value="1"/>
</dbReference>
<dbReference type="SUPFAM" id="SSF52980">
    <property type="entry name" value="Restriction endonuclease-like"/>
    <property type="match status" value="1"/>
</dbReference>
<evidence type="ECO:0000259" key="1">
    <source>
        <dbReference type="Pfam" id="PF12705"/>
    </source>
</evidence>
<dbReference type="InterPro" id="IPR011604">
    <property type="entry name" value="PDDEXK-like_dom_sf"/>
</dbReference>
<evidence type="ECO:0000313" key="3">
    <source>
        <dbReference type="Proteomes" id="UP001595887"/>
    </source>
</evidence>
<dbReference type="Gene3D" id="3.90.320.10">
    <property type="match status" value="1"/>
</dbReference>
<keyword evidence="3" id="KW-1185">Reference proteome</keyword>
<name>A0ABV8RGI6_9SPHN</name>
<dbReference type="InterPro" id="IPR011335">
    <property type="entry name" value="Restrct_endonuc-II-like"/>
</dbReference>
<accession>A0ABV8RGI6</accession>
<gene>
    <name evidence="2" type="primary">addB</name>
    <name evidence="2" type="ORF">ACFOWX_06155</name>
</gene>
<proteinExistence type="predicted"/>
<evidence type="ECO:0000313" key="2">
    <source>
        <dbReference type="EMBL" id="MFC4291995.1"/>
    </source>
</evidence>
<dbReference type="EMBL" id="JBHSDH010000013">
    <property type="protein sequence ID" value="MFC4291995.1"/>
    <property type="molecule type" value="Genomic_DNA"/>
</dbReference>
<dbReference type="Proteomes" id="UP001595887">
    <property type="component" value="Unassembled WGS sequence"/>
</dbReference>
<dbReference type="InterPro" id="IPR038726">
    <property type="entry name" value="PDDEXK_AddAB-type"/>
</dbReference>
<protein>
    <submittedName>
        <fullName evidence="2">Double-strand break repair protein AddB</fullName>
    </submittedName>
</protein>
<feature type="domain" description="PD-(D/E)XK endonuclease-like" evidence="1">
    <location>
        <begin position="726"/>
        <end position="930"/>
    </location>
</feature>
<dbReference type="InterPro" id="IPR027417">
    <property type="entry name" value="P-loop_NTPase"/>
</dbReference>